<dbReference type="Gene3D" id="3.10.450.50">
    <property type="match status" value="1"/>
</dbReference>
<gene>
    <name evidence="2" type="ORF">E1295_28250</name>
</gene>
<dbReference type="EMBL" id="SMLD01000087">
    <property type="protein sequence ID" value="TDE42184.1"/>
    <property type="molecule type" value="Genomic_DNA"/>
</dbReference>
<name>A0A4R5F3I0_9ACTN</name>
<reference evidence="2 3" key="1">
    <citation type="submission" date="2019-03" db="EMBL/GenBank/DDBJ databases">
        <title>Draft genome sequences of novel Actinobacteria.</title>
        <authorList>
            <person name="Sahin N."/>
            <person name="Ay H."/>
            <person name="Saygin H."/>
        </authorList>
    </citation>
    <scope>NUCLEOTIDE SEQUENCE [LARGE SCALE GENOMIC DNA]</scope>
    <source>
        <strain evidence="2 3">6K102</strain>
    </source>
</reference>
<dbReference type="AlphaFoldDB" id="A0A4R5F3I0"/>
<organism evidence="2 3">
    <name type="scientific">Nonomuraea mesophila</name>
    <dbReference type="NCBI Taxonomy" id="2530382"/>
    <lineage>
        <taxon>Bacteria</taxon>
        <taxon>Bacillati</taxon>
        <taxon>Actinomycetota</taxon>
        <taxon>Actinomycetes</taxon>
        <taxon>Streptosporangiales</taxon>
        <taxon>Streptosporangiaceae</taxon>
        <taxon>Nonomuraea</taxon>
    </lineage>
</organism>
<proteinExistence type="predicted"/>
<sequence>MDTQEIADRLEITGLLARYAHALDSGRWHLLDEVFTADAVIDYTSAGGIRGARDEVRAWLAGVLEHWPGRLHLIGAPSIDVRDGEARVSAPFTDTLAPTKDLMTADAEGFLHGGGWYHHRMRRTPGGWRSVELVEEQSWRTAR</sequence>
<accession>A0A4R5F3I0</accession>
<evidence type="ECO:0000259" key="1">
    <source>
        <dbReference type="Pfam" id="PF13577"/>
    </source>
</evidence>
<evidence type="ECO:0000313" key="3">
    <source>
        <dbReference type="Proteomes" id="UP000295136"/>
    </source>
</evidence>
<dbReference type="Proteomes" id="UP000295136">
    <property type="component" value="Unassembled WGS sequence"/>
</dbReference>
<dbReference type="SUPFAM" id="SSF54427">
    <property type="entry name" value="NTF2-like"/>
    <property type="match status" value="1"/>
</dbReference>
<dbReference type="RefSeq" id="WP_132634400.1">
    <property type="nucleotide sequence ID" value="NZ_SMLD01000087.1"/>
</dbReference>
<protein>
    <submittedName>
        <fullName evidence="2">Nuclear transport factor 2 family protein</fullName>
    </submittedName>
</protein>
<evidence type="ECO:0000313" key="2">
    <source>
        <dbReference type="EMBL" id="TDE42184.1"/>
    </source>
</evidence>
<comment type="caution">
    <text evidence="2">The sequence shown here is derived from an EMBL/GenBank/DDBJ whole genome shotgun (WGS) entry which is preliminary data.</text>
</comment>
<feature type="domain" description="SnoaL-like" evidence="1">
    <location>
        <begin position="4"/>
        <end position="131"/>
    </location>
</feature>
<dbReference type="Pfam" id="PF13577">
    <property type="entry name" value="SnoaL_4"/>
    <property type="match status" value="1"/>
</dbReference>
<dbReference type="InterPro" id="IPR037401">
    <property type="entry name" value="SnoaL-like"/>
</dbReference>
<keyword evidence="3" id="KW-1185">Reference proteome</keyword>
<dbReference type="InterPro" id="IPR032710">
    <property type="entry name" value="NTF2-like_dom_sf"/>
</dbReference>